<dbReference type="Gene3D" id="3.40.50.300">
    <property type="entry name" value="P-loop containing nucleotide triphosphate hydrolases"/>
    <property type="match status" value="1"/>
</dbReference>
<evidence type="ECO:0000259" key="3">
    <source>
        <dbReference type="Pfam" id="PF13614"/>
    </source>
</evidence>
<dbReference type="GO" id="GO:0005829">
    <property type="term" value="C:cytosol"/>
    <property type="evidence" value="ECO:0007669"/>
    <property type="project" value="TreeGrafter"/>
</dbReference>
<dbReference type="KEGG" id="iis:EYM_05150"/>
<reference evidence="4 5" key="1">
    <citation type="submission" date="2013-11" db="EMBL/GenBank/DDBJ databases">
        <title>Comparative genomics of Ignicoccus.</title>
        <authorList>
            <person name="Podar M."/>
        </authorList>
    </citation>
    <scope>NUCLEOTIDE SEQUENCE [LARGE SCALE GENOMIC DNA]</scope>
    <source>
        <strain evidence="4 5">DSM 13165</strain>
    </source>
</reference>
<keyword evidence="2" id="KW-0067">ATP-binding</keyword>
<proteinExistence type="predicted"/>
<dbReference type="RefSeq" id="WP_075049957.1">
    <property type="nucleotide sequence ID" value="NZ_CP006867.1"/>
</dbReference>
<evidence type="ECO:0000313" key="4">
    <source>
        <dbReference type="EMBL" id="ALU12559.1"/>
    </source>
</evidence>
<feature type="domain" description="AAA" evidence="3">
    <location>
        <begin position="20"/>
        <end position="196"/>
    </location>
</feature>
<dbReference type="PANTHER" id="PTHR43384:SF6">
    <property type="entry name" value="SEPTUM SITE-DETERMINING PROTEIN MIND HOMOLOG, CHLOROPLASTIC"/>
    <property type="match status" value="1"/>
</dbReference>
<keyword evidence="1" id="KW-0547">Nucleotide-binding</keyword>
<dbReference type="GO" id="GO:0016887">
    <property type="term" value="F:ATP hydrolysis activity"/>
    <property type="evidence" value="ECO:0007669"/>
    <property type="project" value="TreeGrafter"/>
</dbReference>
<protein>
    <recommendedName>
        <fullName evidence="3">AAA domain-containing protein</fullName>
    </recommendedName>
</protein>
<dbReference type="Proteomes" id="UP000060778">
    <property type="component" value="Chromosome"/>
</dbReference>
<organism evidence="4 5">
    <name type="scientific">Ignicoccus islandicus DSM 13165</name>
    <dbReference type="NCBI Taxonomy" id="940295"/>
    <lineage>
        <taxon>Archaea</taxon>
        <taxon>Thermoproteota</taxon>
        <taxon>Thermoprotei</taxon>
        <taxon>Desulfurococcales</taxon>
        <taxon>Desulfurococcaceae</taxon>
        <taxon>Ignicoccus</taxon>
    </lineage>
</organism>
<dbReference type="EMBL" id="CP006867">
    <property type="protein sequence ID" value="ALU12559.1"/>
    <property type="molecule type" value="Genomic_DNA"/>
</dbReference>
<accession>A0A0U3FQF6</accession>
<evidence type="ECO:0000313" key="5">
    <source>
        <dbReference type="Proteomes" id="UP000060778"/>
    </source>
</evidence>
<dbReference type="GeneID" id="30680415"/>
<dbReference type="InterPro" id="IPR050625">
    <property type="entry name" value="ParA/MinD_ATPase"/>
</dbReference>
<dbReference type="PANTHER" id="PTHR43384">
    <property type="entry name" value="SEPTUM SITE-DETERMINING PROTEIN MIND HOMOLOG, CHLOROPLASTIC-RELATED"/>
    <property type="match status" value="1"/>
</dbReference>
<keyword evidence="5" id="KW-1185">Reference proteome</keyword>
<dbReference type="GO" id="GO:0005524">
    <property type="term" value="F:ATP binding"/>
    <property type="evidence" value="ECO:0007669"/>
    <property type="project" value="UniProtKB-KW"/>
</dbReference>
<evidence type="ECO:0000256" key="2">
    <source>
        <dbReference type="ARBA" id="ARBA00022840"/>
    </source>
</evidence>
<dbReference type="OrthoDB" id="375997at2157"/>
<dbReference type="AlphaFoldDB" id="A0A0U3FQF6"/>
<name>A0A0U3FQF6_9CREN</name>
<dbReference type="SUPFAM" id="SSF52540">
    <property type="entry name" value="P-loop containing nucleoside triphosphate hydrolases"/>
    <property type="match status" value="1"/>
</dbReference>
<gene>
    <name evidence="4" type="ORF">EYM_05150</name>
</gene>
<dbReference type="InterPro" id="IPR027417">
    <property type="entry name" value="P-loop_NTPase"/>
</dbReference>
<sequence length="306" mass="34408">MLPIFKKKTWLEEPIGDPHVIGFGSTKGGAGRTTMAIEMGSLISFITEKRVVLIDWDVVNPRMTQRAYQRLPPSGHTLVKVVSSKDFDRALRNLALYSVNISPSSKVDVFPALSYEDIDNGTVDEYFSLMYEKPEEYIRRCRELIKFLRTRYDYVINDYPAITWVALGQLTLSINMLRVTSGNLVIVVDSSPWSAELLSSKLIFPKLEGMRIGALVVNMVKPTKDSITWARSVFKPVCEKVRAENLVVIPFDATFYDAGIGRLRNVLSVSVSPYKGASKSARFLYTLVDRFLSEEKGPTCNYIGPA</sequence>
<dbReference type="GO" id="GO:0009898">
    <property type="term" value="C:cytoplasmic side of plasma membrane"/>
    <property type="evidence" value="ECO:0007669"/>
    <property type="project" value="TreeGrafter"/>
</dbReference>
<dbReference type="Pfam" id="PF13614">
    <property type="entry name" value="AAA_31"/>
    <property type="match status" value="1"/>
</dbReference>
<dbReference type="STRING" id="940295.EYM_05150"/>
<evidence type="ECO:0000256" key="1">
    <source>
        <dbReference type="ARBA" id="ARBA00022741"/>
    </source>
</evidence>
<dbReference type="InterPro" id="IPR025669">
    <property type="entry name" value="AAA_dom"/>
</dbReference>
<dbReference type="GO" id="GO:0051782">
    <property type="term" value="P:negative regulation of cell division"/>
    <property type="evidence" value="ECO:0007669"/>
    <property type="project" value="TreeGrafter"/>
</dbReference>